<evidence type="ECO:0000313" key="2">
    <source>
        <dbReference type="EMBL" id="SFV63704.1"/>
    </source>
</evidence>
<sequence length="263" mass="30323">MRTLLLLLPPLFLFAKVHYAKLEPLETLTLKSAVSAQVTLAKLNLEGTRVSKSTIIKLDDKLDRIKLKSSKFSINLINSMIKTNQEILRTLSESLERQEDYYNRISTIASASKTQKDSAFYSYSSAKTQYLSTKEKIDSLKKQKLDLNYEIARLKDSISKKTITIKNKFLDKLLVNRGDFVNMGTPLAKLKDLSSAKLVLFLEADELENVRKQSIYIDDKKTKYKISKIWSVTDEKYISSYRTEILIKKPKENFSKLLKVEFK</sequence>
<dbReference type="AlphaFoldDB" id="A0A1W1CD61"/>
<dbReference type="EMBL" id="FPHN01000155">
    <property type="protein sequence ID" value="SFV63704.1"/>
    <property type="molecule type" value="Genomic_DNA"/>
</dbReference>
<organism evidence="2">
    <name type="scientific">hydrothermal vent metagenome</name>
    <dbReference type="NCBI Taxonomy" id="652676"/>
    <lineage>
        <taxon>unclassified sequences</taxon>
        <taxon>metagenomes</taxon>
        <taxon>ecological metagenomes</taxon>
    </lineage>
</organism>
<accession>A0A1W1CD61</accession>
<keyword evidence="1" id="KW-0175">Coiled coil</keyword>
<name>A0A1W1CD61_9ZZZZ</name>
<proteinExistence type="predicted"/>
<gene>
    <name evidence="2" type="ORF">MNB_SV-14-42</name>
</gene>
<feature type="coiled-coil region" evidence="1">
    <location>
        <begin position="123"/>
        <end position="157"/>
    </location>
</feature>
<evidence type="ECO:0000256" key="1">
    <source>
        <dbReference type="SAM" id="Coils"/>
    </source>
</evidence>
<evidence type="ECO:0008006" key="3">
    <source>
        <dbReference type="Google" id="ProtNLM"/>
    </source>
</evidence>
<reference evidence="2" key="1">
    <citation type="submission" date="2016-10" db="EMBL/GenBank/DDBJ databases">
        <authorList>
            <person name="de Groot N.N."/>
        </authorList>
    </citation>
    <scope>NUCLEOTIDE SEQUENCE</scope>
</reference>
<protein>
    <recommendedName>
        <fullName evidence="3">HlyD family secretion protein</fullName>
    </recommendedName>
</protein>